<dbReference type="Pfam" id="PF24808">
    <property type="entry name" value="DUF7707"/>
    <property type="match status" value="1"/>
</dbReference>
<evidence type="ECO:0000313" key="5">
    <source>
        <dbReference type="Proteomes" id="UP000243081"/>
    </source>
</evidence>
<feature type="signal peptide" evidence="2">
    <location>
        <begin position="1"/>
        <end position="18"/>
    </location>
</feature>
<gene>
    <name evidence="4" type="ORF">LLEC1_01979</name>
</gene>
<keyword evidence="2" id="KW-0732">Signal</keyword>
<protein>
    <recommendedName>
        <fullName evidence="3">DUF7707 domain-containing protein</fullName>
    </recommendedName>
</protein>
<evidence type="ECO:0000259" key="3">
    <source>
        <dbReference type="Pfam" id="PF24808"/>
    </source>
</evidence>
<dbReference type="EMBL" id="LUKN01003106">
    <property type="protein sequence ID" value="OAQ98018.1"/>
    <property type="molecule type" value="Genomic_DNA"/>
</dbReference>
<dbReference type="OMA" id="CSAQRNT"/>
<feature type="chain" id="PRO_5008104173" description="DUF7707 domain-containing protein" evidence="2">
    <location>
        <begin position="19"/>
        <end position="204"/>
    </location>
</feature>
<feature type="compositionally biased region" description="Low complexity" evidence="1">
    <location>
        <begin position="169"/>
        <end position="179"/>
    </location>
</feature>
<reference evidence="4 5" key="1">
    <citation type="submission" date="2016-03" db="EMBL/GenBank/DDBJ databases">
        <title>Fine-scale spatial genetic structure of a fungal parasite of coffee scale insects.</title>
        <authorList>
            <person name="Jackson D."/>
            <person name="Zemenick K.A."/>
            <person name="Malloure B."/>
            <person name="Quandt C.A."/>
            <person name="James T.Y."/>
        </authorList>
    </citation>
    <scope>NUCLEOTIDE SEQUENCE [LARGE SCALE GENOMIC DNA]</scope>
    <source>
        <strain evidence="4 5">UM487</strain>
    </source>
</reference>
<name>A0A179I8I8_CORDF</name>
<dbReference type="AlphaFoldDB" id="A0A179I8I8"/>
<organism evidence="4 5">
    <name type="scientific">Cordyceps confragosa</name>
    <name type="common">Lecanicillium lecanii</name>
    <dbReference type="NCBI Taxonomy" id="2714763"/>
    <lineage>
        <taxon>Eukaryota</taxon>
        <taxon>Fungi</taxon>
        <taxon>Dikarya</taxon>
        <taxon>Ascomycota</taxon>
        <taxon>Pezizomycotina</taxon>
        <taxon>Sordariomycetes</taxon>
        <taxon>Hypocreomycetidae</taxon>
        <taxon>Hypocreales</taxon>
        <taxon>Cordycipitaceae</taxon>
        <taxon>Akanthomyces</taxon>
    </lineage>
</organism>
<evidence type="ECO:0000256" key="2">
    <source>
        <dbReference type="SAM" id="SignalP"/>
    </source>
</evidence>
<sequence length="204" mass="20312">MFAKVAIFALAAAGAATAQVQNYTSALEMKLDPNLATAQERAQWCAAETNSCSQLCDGASTNDCSSITLDYKCLCSSNSSAPGLEYYSQTMPTFICLKLFDLCNAQNVGNQRNQAACKTNIMSLCGTQDPTKANTGGSSSGGSGSSTTGSGSSTASSPEATGQTGGSGSASSTSSSHGMAAPTMAAGQGIAAAAAAVGVFAYLI</sequence>
<dbReference type="InterPro" id="IPR056124">
    <property type="entry name" value="DUF7707"/>
</dbReference>
<keyword evidence="5" id="KW-1185">Reference proteome</keyword>
<evidence type="ECO:0000313" key="4">
    <source>
        <dbReference type="EMBL" id="OAQ98018.1"/>
    </source>
</evidence>
<feature type="region of interest" description="Disordered" evidence="1">
    <location>
        <begin position="132"/>
        <end position="179"/>
    </location>
</feature>
<dbReference type="PANTHER" id="PTHR38118:SF3">
    <property type="entry name" value="ANCHORED CELL WALL PROTEIN 11"/>
    <property type="match status" value="1"/>
</dbReference>
<feature type="domain" description="DUF7707" evidence="3">
    <location>
        <begin position="30"/>
        <end position="130"/>
    </location>
</feature>
<dbReference type="PANTHER" id="PTHR38118">
    <property type="entry name" value="ANCHORED CELL WALL PROTEIN 11-RELATED"/>
    <property type="match status" value="1"/>
</dbReference>
<dbReference type="Proteomes" id="UP000243081">
    <property type="component" value="Unassembled WGS sequence"/>
</dbReference>
<proteinExistence type="predicted"/>
<evidence type="ECO:0000256" key="1">
    <source>
        <dbReference type="SAM" id="MobiDB-lite"/>
    </source>
</evidence>
<comment type="caution">
    <text evidence="4">The sequence shown here is derived from an EMBL/GenBank/DDBJ whole genome shotgun (WGS) entry which is preliminary data.</text>
</comment>
<feature type="compositionally biased region" description="Low complexity" evidence="1">
    <location>
        <begin position="145"/>
        <end position="162"/>
    </location>
</feature>
<dbReference type="OrthoDB" id="2121879at2759"/>
<accession>A0A179I8I8</accession>